<dbReference type="EMBL" id="JBANAX010000031">
    <property type="protein sequence ID" value="KAL1225411.1"/>
    <property type="molecule type" value="Genomic_DNA"/>
</dbReference>
<evidence type="ECO:0000259" key="1">
    <source>
        <dbReference type="Pfam" id="PF13966"/>
    </source>
</evidence>
<comment type="caution">
    <text evidence="2">The sequence shown here is derived from an EMBL/GenBank/DDBJ whole genome shotgun (WGS) entry which is preliminary data.</text>
</comment>
<dbReference type="PANTHER" id="PTHR33116">
    <property type="entry name" value="REVERSE TRANSCRIPTASE ZINC-BINDING DOMAIN-CONTAINING PROTEIN-RELATED-RELATED"/>
    <property type="match status" value="1"/>
</dbReference>
<name>A0ABD1C7F3_CARAN</name>
<feature type="domain" description="Reverse transcriptase zinc-binding" evidence="1">
    <location>
        <begin position="243"/>
        <end position="309"/>
    </location>
</feature>
<organism evidence="2 3">
    <name type="scientific">Cardamine amara subsp. amara</name>
    <dbReference type="NCBI Taxonomy" id="228776"/>
    <lineage>
        <taxon>Eukaryota</taxon>
        <taxon>Viridiplantae</taxon>
        <taxon>Streptophyta</taxon>
        <taxon>Embryophyta</taxon>
        <taxon>Tracheophyta</taxon>
        <taxon>Spermatophyta</taxon>
        <taxon>Magnoliopsida</taxon>
        <taxon>eudicotyledons</taxon>
        <taxon>Gunneridae</taxon>
        <taxon>Pentapetalae</taxon>
        <taxon>rosids</taxon>
        <taxon>malvids</taxon>
        <taxon>Brassicales</taxon>
        <taxon>Brassicaceae</taxon>
        <taxon>Cardamineae</taxon>
        <taxon>Cardamine</taxon>
    </lineage>
</organism>
<dbReference type="Pfam" id="PF13966">
    <property type="entry name" value="zf-RVT"/>
    <property type="match status" value="1"/>
</dbReference>
<keyword evidence="3" id="KW-1185">Reference proteome</keyword>
<dbReference type="InterPro" id="IPR026960">
    <property type="entry name" value="RVT-Znf"/>
</dbReference>
<gene>
    <name evidence="2" type="ORF">V5N11_009064</name>
</gene>
<sequence>MPVYAMSCFRLTKSTISNLTSAICDFWWNTIENKNKIHWVSWEKLCLSKECGGLGFRDLECFNQALLAKQAWRLIQEPSCLFAQVLKSKYYPDHDFSESGLSSRPSYGWRSIQHGKELLFQGLSKQICNGESFFVWTDPWLYDEGWRAPYRRHNTFNLNLRVSDIIDVERRGWKAEQLYHLFLPEDVQRIKKIKPVVGKEDFWTWDHTKSGEYSVKSGNWLANQNQKEDLILLADALPSLNGLKNKVWSLLTVPKIKVFIWRVLSDALPVVDLLKIRGLKGDTHCQICGLEGESINHVLFTCTFARQMWALSRFHGPKEGFDALYVHFNFFYLLQVSKKVTFPLEIRRLFPWILWRIWKNRNFFLFEGKLFPQLETQRKIEEDAEEWFFSQEIHQKVETQNERFEIKGSSWLPPPHDWLKCNVEEWFFSQEINQEVETQNERFEIDGSSWLPPPHDWLKCNVGFTWIKKKRLLGAGWILRDKHGKVTIHSRRSFAFIDSRIKAKLCVTRWAIEDVGDLKISKVIFAVEPNELVGAVNRPKAWPSFGSHSEELLACLSRVNDWRMVVERSEENRGVSLITQSATKLSFLQSYVALGAPDWLSEFFENERPMASVF</sequence>
<dbReference type="Proteomes" id="UP001558713">
    <property type="component" value="Unassembled WGS sequence"/>
</dbReference>
<protein>
    <submittedName>
        <fullName evidence="2">Mitochondrial protein</fullName>
    </submittedName>
</protein>
<dbReference type="PANTHER" id="PTHR33116:SF86">
    <property type="entry name" value="REVERSE TRANSCRIPTASE DOMAIN-CONTAINING PROTEIN"/>
    <property type="match status" value="1"/>
</dbReference>
<evidence type="ECO:0000313" key="2">
    <source>
        <dbReference type="EMBL" id="KAL1225411.1"/>
    </source>
</evidence>
<proteinExistence type="predicted"/>
<evidence type="ECO:0000313" key="3">
    <source>
        <dbReference type="Proteomes" id="UP001558713"/>
    </source>
</evidence>
<dbReference type="AlphaFoldDB" id="A0ABD1C7F3"/>
<accession>A0ABD1C7F3</accession>
<reference evidence="2 3" key="1">
    <citation type="submission" date="2024-04" db="EMBL/GenBank/DDBJ databases">
        <title>Genome assembly C_amara_ONT_v2.</title>
        <authorList>
            <person name="Yant L."/>
            <person name="Moore C."/>
            <person name="Slenker M."/>
        </authorList>
    </citation>
    <scope>NUCLEOTIDE SEQUENCE [LARGE SCALE GENOMIC DNA]</scope>
    <source>
        <tissue evidence="2">Leaf</tissue>
    </source>
</reference>